<name>A0A9D2L0C2_9FIRM</name>
<organism evidence="1 2">
    <name type="scientific">Candidatus Eisenbergiella merdipullorum</name>
    <dbReference type="NCBI Taxonomy" id="2838553"/>
    <lineage>
        <taxon>Bacteria</taxon>
        <taxon>Bacillati</taxon>
        <taxon>Bacillota</taxon>
        <taxon>Clostridia</taxon>
        <taxon>Lachnospirales</taxon>
        <taxon>Lachnospiraceae</taxon>
        <taxon>Eisenbergiella</taxon>
    </lineage>
</organism>
<accession>A0A9D2L0C2</accession>
<reference evidence="1" key="1">
    <citation type="journal article" date="2021" name="PeerJ">
        <title>Extensive microbial diversity within the chicken gut microbiome revealed by metagenomics and culture.</title>
        <authorList>
            <person name="Gilroy R."/>
            <person name="Ravi A."/>
            <person name="Getino M."/>
            <person name="Pursley I."/>
            <person name="Horton D.L."/>
            <person name="Alikhan N.F."/>
            <person name="Baker D."/>
            <person name="Gharbi K."/>
            <person name="Hall N."/>
            <person name="Watson M."/>
            <person name="Adriaenssens E.M."/>
            <person name="Foster-Nyarko E."/>
            <person name="Jarju S."/>
            <person name="Secka A."/>
            <person name="Antonio M."/>
            <person name="Oren A."/>
            <person name="Chaudhuri R.R."/>
            <person name="La Ragione R."/>
            <person name="Hildebrand F."/>
            <person name="Pallen M.J."/>
        </authorList>
    </citation>
    <scope>NUCLEOTIDE SEQUENCE</scope>
    <source>
        <strain evidence="1">CHK179-7159</strain>
    </source>
</reference>
<dbReference type="InterPro" id="IPR013785">
    <property type="entry name" value="Aldolase_TIM"/>
</dbReference>
<reference evidence="1" key="2">
    <citation type="submission" date="2021-04" db="EMBL/GenBank/DDBJ databases">
        <authorList>
            <person name="Gilroy R."/>
        </authorList>
    </citation>
    <scope>NUCLEOTIDE SEQUENCE</scope>
    <source>
        <strain evidence="1">CHK179-7159</strain>
    </source>
</reference>
<proteinExistence type="predicted"/>
<dbReference type="EMBL" id="DWYY01000113">
    <property type="protein sequence ID" value="HJA93493.1"/>
    <property type="molecule type" value="Genomic_DNA"/>
</dbReference>
<comment type="caution">
    <text evidence="1">The sequence shown here is derived from an EMBL/GenBank/DDBJ whole genome shotgun (WGS) entry which is preliminary data.</text>
</comment>
<evidence type="ECO:0000313" key="2">
    <source>
        <dbReference type="Proteomes" id="UP000886858"/>
    </source>
</evidence>
<dbReference type="Gene3D" id="3.20.20.70">
    <property type="entry name" value="Aldolase class I"/>
    <property type="match status" value="1"/>
</dbReference>
<evidence type="ECO:0000313" key="1">
    <source>
        <dbReference type="EMBL" id="HJA93493.1"/>
    </source>
</evidence>
<dbReference type="SUPFAM" id="SSF51569">
    <property type="entry name" value="Aldolase"/>
    <property type="match status" value="1"/>
</dbReference>
<dbReference type="GO" id="GO:0003855">
    <property type="term" value="F:3-dehydroquinate dehydratase activity"/>
    <property type="evidence" value="ECO:0007669"/>
    <property type="project" value="InterPro"/>
</dbReference>
<gene>
    <name evidence="1" type="ORF">H9717_10340</name>
</gene>
<dbReference type="InterPro" id="IPR001381">
    <property type="entry name" value="DHquinase_I"/>
</dbReference>
<protein>
    <submittedName>
        <fullName evidence="1">Type I 3-dehydroquinate dehydratase</fullName>
    </submittedName>
</protein>
<dbReference type="Proteomes" id="UP000886858">
    <property type="component" value="Unassembled WGS sequence"/>
</dbReference>
<dbReference type="AlphaFoldDB" id="A0A9D2L0C2"/>
<sequence>MMNPTLSKLPSPAFAGVVREKNVPGAVAEIKNCLYAGATMIDLHMSCLENTDVDSLKSIIRSSRLPVLALNYNLTYDWKDAGLSEEEREESFLRAVSAGAAGIDMQGYTFHLPSKQGFCGEDRYSFTRGNPKEIVTDEAIISRQCELIERVHSMGAEVLLSCHPDIPMDRTQVVELALFLEKRKPDIIKIVTIAANEDEMIESLHAMTALRREVKTPVSYHASGPAGGLSRVINPVLGGHIVFCVEHYKESSTMAQVDLRTAKTVVENLKKII</sequence>
<dbReference type="Pfam" id="PF01487">
    <property type="entry name" value="DHquinase_I"/>
    <property type="match status" value="1"/>
</dbReference>